<proteinExistence type="predicted"/>
<gene>
    <name evidence="4" type="primary">cyaB</name>
    <name evidence="4" type="ORF">Mal4_52540</name>
</gene>
<feature type="modified residue" description="4-aspartylphosphate" evidence="2">
    <location>
        <position position="53"/>
    </location>
</feature>
<dbReference type="SUPFAM" id="SSF55874">
    <property type="entry name" value="ATPase domain of HSP90 chaperone/DNA topoisomerase II/histidine kinase"/>
    <property type="match status" value="1"/>
</dbReference>
<evidence type="ECO:0000313" key="5">
    <source>
        <dbReference type="Proteomes" id="UP000320496"/>
    </source>
</evidence>
<dbReference type="Proteomes" id="UP000320496">
    <property type="component" value="Chromosome"/>
</dbReference>
<dbReference type="InterPro" id="IPR001789">
    <property type="entry name" value="Sig_transdc_resp-reg_receiver"/>
</dbReference>
<dbReference type="OrthoDB" id="111340at2"/>
<dbReference type="SMART" id="SM00448">
    <property type="entry name" value="REC"/>
    <property type="match status" value="1"/>
</dbReference>
<dbReference type="RefSeq" id="WP_145372135.1">
    <property type="nucleotide sequence ID" value="NZ_CP036275.1"/>
</dbReference>
<dbReference type="Pfam" id="PF00072">
    <property type="entry name" value="Response_reg"/>
    <property type="match status" value="1"/>
</dbReference>
<dbReference type="PROSITE" id="PS50110">
    <property type="entry name" value="RESPONSE_REGULATORY"/>
    <property type="match status" value="1"/>
</dbReference>
<dbReference type="GO" id="GO:0004016">
    <property type="term" value="F:adenylate cyclase activity"/>
    <property type="evidence" value="ECO:0007669"/>
    <property type="project" value="UniProtKB-EC"/>
</dbReference>
<evidence type="ECO:0000256" key="1">
    <source>
        <dbReference type="ARBA" id="ARBA00022553"/>
    </source>
</evidence>
<dbReference type="EMBL" id="CP036275">
    <property type="protein sequence ID" value="QDU40891.1"/>
    <property type="molecule type" value="Genomic_DNA"/>
</dbReference>
<feature type="domain" description="Response regulatory" evidence="3">
    <location>
        <begin position="3"/>
        <end position="118"/>
    </location>
</feature>
<dbReference type="Pfam" id="PF13581">
    <property type="entry name" value="HATPase_c_2"/>
    <property type="match status" value="1"/>
</dbReference>
<dbReference type="CDD" id="cd16936">
    <property type="entry name" value="HATPase_RsbW-like"/>
    <property type="match status" value="1"/>
</dbReference>
<evidence type="ECO:0000313" key="4">
    <source>
        <dbReference type="EMBL" id="QDU40891.1"/>
    </source>
</evidence>
<protein>
    <submittedName>
        <fullName evidence="4">Adenylate cyclase 2</fullName>
        <ecNumber evidence="4">4.6.1.1</ecNumber>
    </submittedName>
</protein>
<dbReference type="Gene3D" id="3.30.565.10">
    <property type="entry name" value="Histidine kinase-like ATPase, C-terminal domain"/>
    <property type="match status" value="1"/>
</dbReference>
<dbReference type="GO" id="GO:0000160">
    <property type="term" value="P:phosphorelay signal transduction system"/>
    <property type="evidence" value="ECO:0007669"/>
    <property type="project" value="InterPro"/>
</dbReference>
<evidence type="ECO:0000256" key="2">
    <source>
        <dbReference type="PROSITE-ProRule" id="PRU00169"/>
    </source>
</evidence>
<dbReference type="EC" id="4.6.1.1" evidence="4"/>
<keyword evidence="1 2" id="KW-0597">Phosphoprotein</keyword>
<keyword evidence="4" id="KW-0456">Lyase</keyword>
<dbReference type="AlphaFoldDB" id="A0A517ZEJ4"/>
<keyword evidence="5" id="KW-1185">Reference proteome</keyword>
<dbReference type="CDD" id="cd00156">
    <property type="entry name" value="REC"/>
    <property type="match status" value="1"/>
</dbReference>
<reference evidence="4 5" key="1">
    <citation type="submission" date="2019-02" db="EMBL/GenBank/DDBJ databases">
        <title>Deep-cultivation of Planctomycetes and their phenomic and genomic characterization uncovers novel biology.</title>
        <authorList>
            <person name="Wiegand S."/>
            <person name="Jogler M."/>
            <person name="Boedeker C."/>
            <person name="Pinto D."/>
            <person name="Vollmers J."/>
            <person name="Rivas-Marin E."/>
            <person name="Kohn T."/>
            <person name="Peeters S.H."/>
            <person name="Heuer A."/>
            <person name="Rast P."/>
            <person name="Oberbeckmann S."/>
            <person name="Bunk B."/>
            <person name="Jeske O."/>
            <person name="Meyerdierks A."/>
            <person name="Storesund J.E."/>
            <person name="Kallscheuer N."/>
            <person name="Luecker S."/>
            <person name="Lage O.M."/>
            <person name="Pohl T."/>
            <person name="Merkel B.J."/>
            <person name="Hornburger P."/>
            <person name="Mueller R.-W."/>
            <person name="Bruemmer F."/>
            <person name="Labrenz M."/>
            <person name="Spormann A.M."/>
            <person name="Op den Camp H."/>
            <person name="Overmann J."/>
            <person name="Amann R."/>
            <person name="Jetten M.S.M."/>
            <person name="Mascher T."/>
            <person name="Medema M.H."/>
            <person name="Devos D.P."/>
            <person name="Kaster A.-K."/>
            <person name="Ovreas L."/>
            <person name="Rohde M."/>
            <person name="Galperin M.Y."/>
            <person name="Jogler C."/>
        </authorList>
    </citation>
    <scope>NUCLEOTIDE SEQUENCE [LARGE SCALE GENOMIC DNA]</scope>
    <source>
        <strain evidence="4 5">Mal4</strain>
    </source>
</reference>
<sequence>MPEILVADDSPFDRSVARRVISAMDGWTACFVDDGSEAIELLARHEFDLVLTDLVMPRINGLELLEHIQANAIAVPVVVMTSQGSEEIAVQALQTGAANYIQKKRVVRELAQVLESVITAARTDRAREMLLQHLAGGVFQFALPNDRTLLSAAISFLQESAAQLGHVPRNELTRLGIALEEALSNAMIHGNLEVYSQLREHDNDAYERLIAERCNEVPYCDRRVFISSQFEPDRLIVTVRDEGLGFDAALVPDPTDAENLFRPSGRGLMLIHAFMDSVTHNEMGNEITMVKHFTRRPQDRVAVAESTLAALV</sequence>
<dbReference type="PANTHER" id="PTHR44591:SF25">
    <property type="entry name" value="CHEMOTAXIS TWO-COMPONENT RESPONSE REGULATOR"/>
    <property type="match status" value="1"/>
</dbReference>
<dbReference type="SUPFAM" id="SSF52172">
    <property type="entry name" value="CheY-like"/>
    <property type="match status" value="1"/>
</dbReference>
<dbReference type="InterPro" id="IPR050595">
    <property type="entry name" value="Bact_response_regulator"/>
</dbReference>
<dbReference type="InterPro" id="IPR036890">
    <property type="entry name" value="HATPase_C_sf"/>
</dbReference>
<organism evidence="4 5">
    <name type="scientific">Maioricimonas rarisocia</name>
    <dbReference type="NCBI Taxonomy" id="2528026"/>
    <lineage>
        <taxon>Bacteria</taxon>
        <taxon>Pseudomonadati</taxon>
        <taxon>Planctomycetota</taxon>
        <taxon>Planctomycetia</taxon>
        <taxon>Planctomycetales</taxon>
        <taxon>Planctomycetaceae</taxon>
        <taxon>Maioricimonas</taxon>
    </lineage>
</organism>
<dbReference type="PANTHER" id="PTHR44591">
    <property type="entry name" value="STRESS RESPONSE REGULATOR PROTEIN 1"/>
    <property type="match status" value="1"/>
</dbReference>
<name>A0A517ZEJ4_9PLAN</name>
<dbReference type="InterPro" id="IPR003594">
    <property type="entry name" value="HATPase_dom"/>
</dbReference>
<dbReference type="InterPro" id="IPR011006">
    <property type="entry name" value="CheY-like_superfamily"/>
</dbReference>
<dbReference type="KEGG" id="mri:Mal4_52540"/>
<dbReference type="Gene3D" id="3.40.50.2300">
    <property type="match status" value="1"/>
</dbReference>
<accession>A0A517ZEJ4</accession>
<evidence type="ECO:0000259" key="3">
    <source>
        <dbReference type="PROSITE" id="PS50110"/>
    </source>
</evidence>